<dbReference type="AlphaFoldDB" id="A0A1Y1WL32"/>
<gene>
    <name evidence="1" type="ORF">DL89DRAFT_263931</name>
</gene>
<name>A0A1Y1WL32_9FUNG</name>
<dbReference type="GeneID" id="63802677"/>
<keyword evidence="2" id="KW-1185">Reference proteome</keyword>
<proteinExistence type="predicted"/>
<comment type="caution">
    <text evidence="1">The sequence shown here is derived from an EMBL/GenBank/DDBJ whole genome shotgun (WGS) entry which is preliminary data.</text>
</comment>
<evidence type="ECO:0000313" key="1">
    <source>
        <dbReference type="EMBL" id="ORX73916.1"/>
    </source>
</evidence>
<dbReference type="EMBL" id="MCFD01000001">
    <property type="protein sequence ID" value="ORX73916.1"/>
    <property type="molecule type" value="Genomic_DNA"/>
</dbReference>
<sequence>MSCRTRILCKSPWQATITRRNHARGDGKHTLAAKQQRMSSLCLLSMHLVTWPKYSCALYAQWSRHTDAIYRPFKQGSGYIIACRPVCADRQDKGQQGRLASLWIYCGLESLDDFARRSGQTYARLLFGMFVEWRNANRRRGSPLCMPTRVVMSLAQETKVSAQLQLKPCVLSPSRCMRLHDP</sequence>
<accession>A0A1Y1WL32</accession>
<protein>
    <submittedName>
        <fullName evidence="1">Uncharacterized protein</fullName>
    </submittedName>
</protein>
<evidence type="ECO:0000313" key="2">
    <source>
        <dbReference type="Proteomes" id="UP000193922"/>
    </source>
</evidence>
<dbReference type="Proteomes" id="UP000193922">
    <property type="component" value="Unassembled WGS sequence"/>
</dbReference>
<organism evidence="1 2">
    <name type="scientific">Linderina pennispora</name>
    <dbReference type="NCBI Taxonomy" id="61395"/>
    <lineage>
        <taxon>Eukaryota</taxon>
        <taxon>Fungi</taxon>
        <taxon>Fungi incertae sedis</taxon>
        <taxon>Zoopagomycota</taxon>
        <taxon>Kickxellomycotina</taxon>
        <taxon>Kickxellomycetes</taxon>
        <taxon>Kickxellales</taxon>
        <taxon>Kickxellaceae</taxon>
        <taxon>Linderina</taxon>
    </lineage>
</organism>
<reference evidence="1 2" key="1">
    <citation type="submission" date="2016-07" db="EMBL/GenBank/DDBJ databases">
        <title>Pervasive Adenine N6-methylation of Active Genes in Fungi.</title>
        <authorList>
            <consortium name="DOE Joint Genome Institute"/>
            <person name="Mondo S.J."/>
            <person name="Dannebaum R.O."/>
            <person name="Kuo R.C."/>
            <person name="Labutti K."/>
            <person name="Haridas S."/>
            <person name="Kuo A."/>
            <person name="Salamov A."/>
            <person name="Ahrendt S.R."/>
            <person name="Lipzen A."/>
            <person name="Sullivan W."/>
            <person name="Andreopoulos W.B."/>
            <person name="Clum A."/>
            <person name="Lindquist E."/>
            <person name="Daum C."/>
            <person name="Ramamoorthy G.K."/>
            <person name="Gryganskyi A."/>
            <person name="Culley D."/>
            <person name="Magnuson J.K."/>
            <person name="James T.Y."/>
            <person name="O'Malley M.A."/>
            <person name="Stajich J.E."/>
            <person name="Spatafora J.W."/>
            <person name="Visel A."/>
            <person name="Grigoriev I.V."/>
        </authorList>
    </citation>
    <scope>NUCLEOTIDE SEQUENCE [LARGE SCALE GENOMIC DNA]</scope>
    <source>
        <strain evidence="1 2">ATCC 12442</strain>
    </source>
</reference>
<dbReference type="RefSeq" id="XP_040747127.1">
    <property type="nucleotide sequence ID" value="XM_040886029.1"/>
</dbReference>